<keyword evidence="14" id="KW-1185">Reference proteome</keyword>
<dbReference type="GO" id="GO:0006354">
    <property type="term" value="P:DNA-templated transcription elongation"/>
    <property type="evidence" value="ECO:0007669"/>
    <property type="project" value="TreeGrafter"/>
</dbReference>
<dbReference type="STRING" id="1120920.SAMN03080599_00705"/>
<keyword evidence="5 9" id="KW-0238">DNA-binding</keyword>
<organism evidence="13 14">
    <name type="scientific">Acidaminobacter hydrogenoformans DSM 2784</name>
    <dbReference type="NCBI Taxonomy" id="1120920"/>
    <lineage>
        <taxon>Bacteria</taxon>
        <taxon>Bacillati</taxon>
        <taxon>Bacillota</taxon>
        <taxon>Clostridia</taxon>
        <taxon>Peptostreptococcales</taxon>
        <taxon>Acidaminobacteraceae</taxon>
        <taxon>Acidaminobacter</taxon>
    </lineage>
</organism>
<dbReference type="Proteomes" id="UP000199208">
    <property type="component" value="Unassembled WGS sequence"/>
</dbReference>
<evidence type="ECO:0000256" key="8">
    <source>
        <dbReference type="ARBA" id="ARBA00030776"/>
    </source>
</evidence>
<dbReference type="PROSITE" id="PS00830">
    <property type="entry name" value="GREAB_2"/>
    <property type="match status" value="1"/>
</dbReference>
<dbReference type="InterPro" id="IPR036953">
    <property type="entry name" value="GreA/GreB_C_sf"/>
</dbReference>
<dbReference type="EMBL" id="FMWL01000002">
    <property type="protein sequence ID" value="SCZ77282.1"/>
    <property type="molecule type" value="Genomic_DNA"/>
</dbReference>
<dbReference type="InterPro" id="IPR023459">
    <property type="entry name" value="Tscrpt_elong_fac_GreA/B_fam"/>
</dbReference>
<dbReference type="InterPro" id="IPR001437">
    <property type="entry name" value="Tscrpt_elong_fac_GreA/B_C"/>
</dbReference>
<gene>
    <name evidence="9" type="primary">greA</name>
    <name evidence="13" type="ORF">SAMN03080599_00705</name>
</gene>
<dbReference type="PROSITE" id="PS00829">
    <property type="entry name" value="GREAB_1"/>
    <property type="match status" value="1"/>
</dbReference>
<sequence length="155" mass="17164">MKKLILTEEAVGKLERELDLLIGKRKEISEEIKKARGFGDLSENAEYHAAREAQSLNETEILKVKEMLESYELEDVSDYTEDQVRLGSEVEVLYIESGDQDDFTLVTKIEADPFEGKISNESPIGSAIIGRKAGDVVNIFTPGGSVSLKVVSVKN</sequence>
<dbReference type="RefSeq" id="WP_092589486.1">
    <property type="nucleotide sequence ID" value="NZ_FMWL01000002.1"/>
</dbReference>
<evidence type="ECO:0000313" key="13">
    <source>
        <dbReference type="EMBL" id="SCZ77282.1"/>
    </source>
</evidence>
<evidence type="ECO:0000259" key="11">
    <source>
        <dbReference type="Pfam" id="PF01272"/>
    </source>
</evidence>
<comment type="function">
    <text evidence="7 9 10">Necessary for efficient RNA polymerase transcription elongation past template-encoded arresting sites. The arresting sites in DNA have the property of trapping a certain fraction of elongating RNA polymerases that pass through, resulting in locked ternary complexes. Cleavage of the nascent transcript by cleavage factors such as GreA or GreB allows the resumption of elongation from the new 3'terminus. GreA releases sequences of 2 to 3 nucleotides.</text>
</comment>
<dbReference type="Gene3D" id="3.10.50.30">
    <property type="entry name" value="Transcription elongation factor, GreA/GreB, C-terminal domain"/>
    <property type="match status" value="1"/>
</dbReference>
<feature type="domain" description="Transcription elongation factor GreA/GreB C-terminal" evidence="11">
    <location>
        <begin position="81"/>
        <end position="154"/>
    </location>
</feature>
<dbReference type="PANTHER" id="PTHR30437:SF4">
    <property type="entry name" value="TRANSCRIPTION ELONGATION FACTOR GREA"/>
    <property type="match status" value="1"/>
</dbReference>
<feature type="domain" description="Transcription elongation factor GreA/GreB N-terminal" evidence="12">
    <location>
        <begin position="5"/>
        <end position="71"/>
    </location>
</feature>
<evidence type="ECO:0000256" key="4">
    <source>
        <dbReference type="ARBA" id="ARBA00023054"/>
    </source>
</evidence>
<evidence type="ECO:0000256" key="3">
    <source>
        <dbReference type="ARBA" id="ARBA00023015"/>
    </source>
</evidence>
<protein>
    <recommendedName>
        <fullName evidence="2 9">Transcription elongation factor GreA</fullName>
    </recommendedName>
    <alternativeName>
        <fullName evidence="8 9">Transcript cleavage factor GreA</fullName>
    </alternativeName>
</protein>
<dbReference type="AlphaFoldDB" id="A0A1G5RT39"/>
<evidence type="ECO:0000256" key="2">
    <source>
        <dbReference type="ARBA" id="ARBA00013729"/>
    </source>
</evidence>
<dbReference type="FunFam" id="1.10.287.180:FF:000001">
    <property type="entry name" value="Transcription elongation factor GreA"/>
    <property type="match status" value="1"/>
</dbReference>
<keyword evidence="13" id="KW-0251">Elongation factor</keyword>
<evidence type="ECO:0000256" key="5">
    <source>
        <dbReference type="ARBA" id="ARBA00023125"/>
    </source>
</evidence>
<name>A0A1G5RT39_9FIRM</name>
<keyword evidence="3 9" id="KW-0805">Transcription regulation</keyword>
<dbReference type="SUPFAM" id="SSF54534">
    <property type="entry name" value="FKBP-like"/>
    <property type="match status" value="1"/>
</dbReference>
<accession>A0A1G5RT39</accession>
<evidence type="ECO:0000256" key="6">
    <source>
        <dbReference type="ARBA" id="ARBA00023163"/>
    </source>
</evidence>
<keyword evidence="6 9" id="KW-0804">Transcription</keyword>
<evidence type="ECO:0000256" key="9">
    <source>
        <dbReference type="HAMAP-Rule" id="MF_00105"/>
    </source>
</evidence>
<dbReference type="InterPro" id="IPR028624">
    <property type="entry name" value="Tscrpt_elong_fac_GreA/B"/>
</dbReference>
<dbReference type="NCBIfam" id="TIGR01462">
    <property type="entry name" value="greA"/>
    <property type="match status" value="1"/>
</dbReference>
<dbReference type="InterPro" id="IPR018151">
    <property type="entry name" value="TF_GreA/GreB_CS"/>
</dbReference>
<evidence type="ECO:0000313" key="14">
    <source>
        <dbReference type="Proteomes" id="UP000199208"/>
    </source>
</evidence>
<dbReference type="Pfam" id="PF01272">
    <property type="entry name" value="GreA_GreB"/>
    <property type="match status" value="1"/>
</dbReference>
<dbReference type="GO" id="GO:0003746">
    <property type="term" value="F:translation elongation factor activity"/>
    <property type="evidence" value="ECO:0007669"/>
    <property type="project" value="UniProtKB-KW"/>
</dbReference>
<dbReference type="PIRSF" id="PIRSF006092">
    <property type="entry name" value="GreA_GreB"/>
    <property type="match status" value="1"/>
</dbReference>
<evidence type="ECO:0000256" key="10">
    <source>
        <dbReference type="RuleBase" id="RU000556"/>
    </source>
</evidence>
<reference evidence="13 14" key="1">
    <citation type="submission" date="2016-10" db="EMBL/GenBank/DDBJ databases">
        <authorList>
            <person name="de Groot N.N."/>
        </authorList>
    </citation>
    <scope>NUCLEOTIDE SEQUENCE [LARGE SCALE GENOMIC DNA]</scope>
    <source>
        <strain evidence="13 14">DSM 2784</strain>
    </source>
</reference>
<dbReference type="Pfam" id="PF03449">
    <property type="entry name" value="GreA_GreB_N"/>
    <property type="match status" value="1"/>
</dbReference>
<dbReference type="NCBIfam" id="NF001263">
    <property type="entry name" value="PRK00226.1-4"/>
    <property type="match status" value="1"/>
</dbReference>
<dbReference type="Gene3D" id="1.10.287.180">
    <property type="entry name" value="Transcription elongation factor, GreA/GreB, N-terminal domain"/>
    <property type="match status" value="1"/>
</dbReference>
<comment type="similarity">
    <text evidence="1 9 10">Belongs to the GreA/GreB family.</text>
</comment>
<keyword evidence="4" id="KW-0175">Coiled coil</keyword>
<keyword evidence="13" id="KW-0648">Protein biosynthesis</keyword>
<dbReference type="GO" id="GO:0070063">
    <property type="term" value="F:RNA polymerase binding"/>
    <property type="evidence" value="ECO:0007669"/>
    <property type="project" value="InterPro"/>
</dbReference>
<dbReference type="FunFam" id="3.10.50.30:FF:000001">
    <property type="entry name" value="Transcription elongation factor GreA"/>
    <property type="match status" value="1"/>
</dbReference>
<dbReference type="PANTHER" id="PTHR30437">
    <property type="entry name" value="TRANSCRIPTION ELONGATION FACTOR GREA"/>
    <property type="match status" value="1"/>
</dbReference>
<dbReference type="OrthoDB" id="9808774at2"/>
<evidence type="ECO:0000256" key="7">
    <source>
        <dbReference type="ARBA" id="ARBA00024916"/>
    </source>
</evidence>
<dbReference type="GO" id="GO:0003677">
    <property type="term" value="F:DNA binding"/>
    <property type="evidence" value="ECO:0007669"/>
    <property type="project" value="UniProtKB-UniRule"/>
</dbReference>
<dbReference type="SUPFAM" id="SSF46557">
    <property type="entry name" value="GreA transcript cleavage protein, N-terminal domain"/>
    <property type="match status" value="1"/>
</dbReference>
<dbReference type="HAMAP" id="MF_00105">
    <property type="entry name" value="GreA_GreB"/>
    <property type="match status" value="1"/>
</dbReference>
<dbReference type="InterPro" id="IPR022691">
    <property type="entry name" value="Tscrpt_elong_fac_GreA/B_N"/>
</dbReference>
<proteinExistence type="inferred from homology"/>
<dbReference type="GO" id="GO:0032784">
    <property type="term" value="P:regulation of DNA-templated transcription elongation"/>
    <property type="evidence" value="ECO:0007669"/>
    <property type="project" value="UniProtKB-UniRule"/>
</dbReference>
<dbReference type="InterPro" id="IPR006359">
    <property type="entry name" value="Tscrpt_elong_fac_GreA"/>
</dbReference>
<evidence type="ECO:0000259" key="12">
    <source>
        <dbReference type="Pfam" id="PF03449"/>
    </source>
</evidence>
<evidence type="ECO:0000256" key="1">
    <source>
        <dbReference type="ARBA" id="ARBA00008213"/>
    </source>
</evidence>
<dbReference type="InterPro" id="IPR036805">
    <property type="entry name" value="Tscrpt_elong_fac_GreA/B_N_sf"/>
</dbReference>